<keyword evidence="9" id="KW-0482">Metalloprotease</keyword>
<comment type="cofactor">
    <cofactor evidence="3">
        <name>Zn(2+)</name>
        <dbReference type="ChEBI" id="CHEBI:29105"/>
    </cofactor>
</comment>
<evidence type="ECO:0000313" key="11">
    <source>
        <dbReference type="Proteomes" id="UP001597231"/>
    </source>
</evidence>
<dbReference type="Pfam" id="PF02073">
    <property type="entry name" value="Peptidase_M29"/>
    <property type="match status" value="1"/>
</dbReference>
<comment type="similarity">
    <text evidence="4">Belongs to the peptidase M29 family.</text>
</comment>
<dbReference type="GO" id="GO:0004177">
    <property type="term" value="F:aminopeptidase activity"/>
    <property type="evidence" value="ECO:0007669"/>
    <property type="project" value="UniProtKB-KW"/>
</dbReference>
<dbReference type="RefSeq" id="WP_381480259.1">
    <property type="nucleotide sequence ID" value="NZ_JBHTLT010000036.1"/>
</dbReference>
<dbReference type="InterPro" id="IPR000787">
    <property type="entry name" value="Peptidase_M29"/>
</dbReference>
<evidence type="ECO:0000256" key="6">
    <source>
        <dbReference type="ARBA" id="ARBA00022670"/>
    </source>
</evidence>
<dbReference type="PANTHER" id="PTHR34448:SF3">
    <property type="entry name" value="AMINOPEPTIDASE AMPS"/>
    <property type="match status" value="1"/>
</dbReference>
<keyword evidence="11" id="KW-1185">Reference proteome</keyword>
<dbReference type="PRINTS" id="PR00919">
    <property type="entry name" value="THERMOPTASE"/>
</dbReference>
<name>A0ABW3TYK4_9BACL</name>
<comment type="cofactor">
    <cofactor evidence="1">
        <name>Co(2+)</name>
        <dbReference type="ChEBI" id="CHEBI:48828"/>
    </cofactor>
</comment>
<dbReference type="InterPro" id="IPR052170">
    <property type="entry name" value="M29_Exopeptidase"/>
</dbReference>
<dbReference type="Proteomes" id="UP001597231">
    <property type="component" value="Unassembled WGS sequence"/>
</dbReference>
<comment type="caution">
    <text evidence="10">The sequence shown here is derived from an EMBL/GenBank/DDBJ whole genome shotgun (WGS) entry which is preliminary data.</text>
</comment>
<evidence type="ECO:0000256" key="8">
    <source>
        <dbReference type="ARBA" id="ARBA00022801"/>
    </source>
</evidence>
<keyword evidence="6" id="KW-0645">Protease</keyword>
<evidence type="ECO:0000256" key="4">
    <source>
        <dbReference type="ARBA" id="ARBA00008236"/>
    </source>
</evidence>
<keyword evidence="8" id="KW-0378">Hydrolase</keyword>
<dbReference type="InterPro" id="IPR035097">
    <property type="entry name" value="M29_N-terminal"/>
</dbReference>
<dbReference type="PANTHER" id="PTHR34448">
    <property type="entry name" value="AMINOPEPTIDASE"/>
    <property type="match status" value="1"/>
</dbReference>
<keyword evidence="5 10" id="KW-0031">Aminopeptidase</keyword>
<evidence type="ECO:0000256" key="2">
    <source>
        <dbReference type="ARBA" id="ARBA00001946"/>
    </source>
</evidence>
<evidence type="ECO:0000256" key="1">
    <source>
        <dbReference type="ARBA" id="ARBA00001941"/>
    </source>
</evidence>
<dbReference type="Gene3D" id="3.40.1830.10">
    <property type="entry name" value="Thermophilic metalloprotease (M29)"/>
    <property type="match status" value="1"/>
</dbReference>
<accession>A0ABW3TYK4</accession>
<dbReference type="EMBL" id="JBHTLT010000036">
    <property type="protein sequence ID" value="MFD1204953.1"/>
    <property type="molecule type" value="Genomic_DNA"/>
</dbReference>
<dbReference type="SUPFAM" id="SSF144052">
    <property type="entry name" value="Thermophilic metalloprotease-like"/>
    <property type="match status" value="1"/>
</dbReference>
<gene>
    <name evidence="10" type="ORF">ACFQ38_07540</name>
</gene>
<evidence type="ECO:0000313" key="10">
    <source>
        <dbReference type="EMBL" id="MFD1204953.1"/>
    </source>
</evidence>
<comment type="cofactor">
    <cofactor evidence="2">
        <name>Mg(2+)</name>
        <dbReference type="ChEBI" id="CHEBI:18420"/>
    </cofactor>
</comment>
<keyword evidence="7" id="KW-0479">Metal-binding</keyword>
<sequence>MYLNNYAKIIVNIGVAVEKGDLIKINFSSEHLPLVREISKEAYKSGAQFVSLNLRDPEIEKIRVRYLKEEFLGSFPKSEVENELNYAKSGYSTITIVAPTFVDEDYDSVERASIINKAKSIAMSPCRSFGMENHHKWVVVNAPTKEWAMQVFPEHPENKAIELLWNHIFDVTKSNEQNPVSAWQQQDGILKNIAKRLNKFQFSALRFISEKTDLTVSLVKNHVWLGGSETTKDGKVFMSNIPVEEVWTMPNKYHVNGYVSITKPIILAGETIQDLKLFFENGKVTRIEPQHQVVLDFLLTDEGANRIGEVALVSAYSGIAKTNITFKSTLLDENAACHIALGQAYIDNILDGPLKNEEELTELGMNRSAVHEDIMFGDRSMSVYGLLEKEEILIMENGKYRFEFSCIYKCLSRNV</sequence>
<evidence type="ECO:0000256" key="3">
    <source>
        <dbReference type="ARBA" id="ARBA00001947"/>
    </source>
</evidence>
<evidence type="ECO:0000256" key="5">
    <source>
        <dbReference type="ARBA" id="ARBA00022438"/>
    </source>
</evidence>
<proteinExistence type="inferred from homology"/>
<organism evidence="10 11">
    <name type="scientific">Sporosarcina contaminans</name>
    <dbReference type="NCBI Taxonomy" id="633403"/>
    <lineage>
        <taxon>Bacteria</taxon>
        <taxon>Bacillati</taxon>
        <taxon>Bacillota</taxon>
        <taxon>Bacilli</taxon>
        <taxon>Bacillales</taxon>
        <taxon>Caryophanaceae</taxon>
        <taxon>Sporosarcina</taxon>
    </lineage>
</organism>
<protein>
    <submittedName>
        <fullName evidence="10">Aminopeptidase</fullName>
    </submittedName>
</protein>
<reference evidence="11" key="1">
    <citation type="journal article" date="2019" name="Int. J. Syst. Evol. Microbiol.">
        <title>The Global Catalogue of Microorganisms (GCM) 10K type strain sequencing project: providing services to taxonomists for standard genome sequencing and annotation.</title>
        <authorList>
            <consortium name="The Broad Institute Genomics Platform"/>
            <consortium name="The Broad Institute Genome Sequencing Center for Infectious Disease"/>
            <person name="Wu L."/>
            <person name="Ma J."/>
        </authorList>
    </citation>
    <scope>NUCLEOTIDE SEQUENCE [LARGE SCALE GENOMIC DNA]</scope>
    <source>
        <strain evidence="11">CCUG 53915</strain>
    </source>
</reference>
<evidence type="ECO:0000256" key="7">
    <source>
        <dbReference type="ARBA" id="ARBA00022723"/>
    </source>
</evidence>
<evidence type="ECO:0000256" key="9">
    <source>
        <dbReference type="ARBA" id="ARBA00023049"/>
    </source>
</evidence>